<evidence type="ECO:0000313" key="6">
    <source>
        <dbReference type="EMBL" id="HJG37066.1"/>
    </source>
</evidence>
<dbReference type="Pfam" id="PF01546">
    <property type="entry name" value="Peptidase_M20"/>
    <property type="match status" value="1"/>
</dbReference>
<evidence type="ECO:0000256" key="5">
    <source>
        <dbReference type="ARBA" id="ARBA00022833"/>
    </source>
</evidence>
<reference evidence="6" key="1">
    <citation type="journal article" date="2021" name="PeerJ">
        <title>Extensive microbial diversity within the chicken gut microbiome revealed by metagenomics and culture.</title>
        <authorList>
            <person name="Gilroy R."/>
            <person name="Ravi A."/>
            <person name="Getino M."/>
            <person name="Pursley I."/>
            <person name="Horton D.L."/>
            <person name="Alikhan N.F."/>
            <person name="Baker D."/>
            <person name="Gharbi K."/>
            <person name="Hall N."/>
            <person name="Watson M."/>
            <person name="Adriaenssens E.M."/>
            <person name="Foster-Nyarko E."/>
            <person name="Jarju S."/>
            <person name="Secka A."/>
            <person name="Antonio M."/>
            <person name="Oren A."/>
            <person name="Chaudhuri R.R."/>
            <person name="La Ragione R."/>
            <person name="Hildebrand F."/>
            <person name="Pallen M.J."/>
        </authorList>
    </citation>
    <scope>NUCLEOTIDE SEQUENCE</scope>
    <source>
        <strain evidence="6">ChiHjej13B12-9602</strain>
    </source>
</reference>
<name>A0A921LTA5_9ACTN</name>
<dbReference type="GO" id="GO:0046872">
    <property type="term" value="F:metal ion binding"/>
    <property type="evidence" value="ECO:0007669"/>
    <property type="project" value="UniProtKB-KW"/>
</dbReference>
<gene>
    <name evidence="6" type="ORF">K8V70_04265</name>
</gene>
<dbReference type="InterPro" id="IPR047177">
    <property type="entry name" value="Pept_M20A"/>
</dbReference>
<dbReference type="InterPro" id="IPR001261">
    <property type="entry name" value="ArgE/DapE_CS"/>
</dbReference>
<evidence type="ECO:0000256" key="3">
    <source>
        <dbReference type="ARBA" id="ARBA00022723"/>
    </source>
</evidence>
<proteinExistence type="inferred from homology"/>
<dbReference type="Proteomes" id="UP000753256">
    <property type="component" value="Unassembled WGS sequence"/>
</dbReference>
<dbReference type="SUPFAM" id="SSF53187">
    <property type="entry name" value="Zn-dependent exopeptidases"/>
    <property type="match status" value="1"/>
</dbReference>
<keyword evidence="2" id="KW-0645">Protease</keyword>
<keyword evidence="5" id="KW-0862">Zinc</keyword>
<protein>
    <submittedName>
        <fullName evidence="6">M20/M25/M40 family metallo-hydrolase</fullName>
    </submittedName>
</protein>
<keyword evidence="4" id="KW-0378">Hydrolase</keyword>
<dbReference type="GO" id="GO:0006508">
    <property type="term" value="P:proteolysis"/>
    <property type="evidence" value="ECO:0007669"/>
    <property type="project" value="UniProtKB-KW"/>
</dbReference>
<dbReference type="Gene3D" id="3.40.630.10">
    <property type="entry name" value="Zn peptidases"/>
    <property type="match status" value="1"/>
</dbReference>
<comment type="similarity">
    <text evidence="1">Belongs to the peptidase M20A family.</text>
</comment>
<evidence type="ECO:0000256" key="2">
    <source>
        <dbReference type="ARBA" id="ARBA00022670"/>
    </source>
</evidence>
<dbReference type="PANTHER" id="PTHR45962">
    <property type="entry name" value="N-FATTY-ACYL-AMINO ACID SYNTHASE/HYDROLASE PM20D1"/>
    <property type="match status" value="1"/>
</dbReference>
<evidence type="ECO:0000256" key="1">
    <source>
        <dbReference type="ARBA" id="ARBA00006247"/>
    </source>
</evidence>
<accession>A0A921LTA5</accession>
<dbReference type="RefSeq" id="WP_273189583.1">
    <property type="nucleotide sequence ID" value="NZ_DYUZ01000016.1"/>
</dbReference>
<reference evidence="6" key="2">
    <citation type="submission" date="2021-09" db="EMBL/GenBank/DDBJ databases">
        <authorList>
            <person name="Gilroy R."/>
        </authorList>
    </citation>
    <scope>NUCLEOTIDE SEQUENCE</scope>
    <source>
        <strain evidence="6">ChiHjej13B12-9602</strain>
    </source>
</reference>
<dbReference type="InterPro" id="IPR002933">
    <property type="entry name" value="Peptidase_M20"/>
</dbReference>
<dbReference type="AlphaFoldDB" id="A0A921LTA5"/>
<evidence type="ECO:0000256" key="4">
    <source>
        <dbReference type="ARBA" id="ARBA00022801"/>
    </source>
</evidence>
<sequence length="292" mass="31834">MAKEESISTAAGCACFRYLDNEEAYHDLDAGGAVEHLRAAIRCETVNTDPEKTDFSQFDKLHELMRSSYPHVMETGTFEIIQHSVLITIPGSDPALKPLLLMAHQDVVPVVAGTEDSWEHPPFEATLDETFIWGRGSMDIKLMVIGELEAAEYVLAHGKQLQRTLYLAFGEDEETFGTGAKAIVKTLADRGVRLEFLLDESVTVVRDMGLYGAPGTLGIEVELAEKGDTAVKVTVRSEGGHASNPFGGTSLGILSQAISSIVAQPFPIELSPVTEQLLRTLAPYITESPWKE</sequence>
<dbReference type="PROSITE" id="PS00758">
    <property type="entry name" value="ARGE_DAPE_CPG2_1"/>
    <property type="match status" value="1"/>
</dbReference>
<dbReference type="EMBL" id="DYUZ01000016">
    <property type="protein sequence ID" value="HJG37066.1"/>
    <property type="molecule type" value="Genomic_DNA"/>
</dbReference>
<evidence type="ECO:0000313" key="7">
    <source>
        <dbReference type="Proteomes" id="UP000753256"/>
    </source>
</evidence>
<organism evidence="6 7">
    <name type="scientific">Enorma phocaeensis</name>
    <dbReference type="NCBI Taxonomy" id="1871019"/>
    <lineage>
        <taxon>Bacteria</taxon>
        <taxon>Bacillati</taxon>
        <taxon>Actinomycetota</taxon>
        <taxon>Coriobacteriia</taxon>
        <taxon>Coriobacteriales</taxon>
        <taxon>Coriobacteriaceae</taxon>
        <taxon>Enorma</taxon>
    </lineage>
</organism>
<dbReference type="GO" id="GO:0008233">
    <property type="term" value="F:peptidase activity"/>
    <property type="evidence" value="ECO:0007669"/>
    <property type="project" value="UniProtKB-KW"/>
</dbReference>
<keyword evidence="3" id="KW-0479">Metal-binding</keyword>
<dbReference type="PANTHER" id="PTHR45962:SF1">
    <property type="entry name" value="N-FATTY-ACYL-AMINO ACID SYNTHASE_HYDROLASE PM20D1"/>
    <property type="match status" value="1"/>
</dbReference>
<comment type="caution">
    <text evidence="6">The sequence shown here is derived from an EMBL/GenBank/DDBJ whole genome shotgun (WGS) entry which is preliminary data.</text>
</comment>